<evidence type="ECO:0000256" key="2">
    <source>
        <dbReference type="SAM" id="Phobius"/>
    </source>
</evidence>
<keyword evidence="3" id="KW-0378">Hydrolase</keyword>
<feature type="non-terminal residue" evidence="3">
    <location>
        <position position="138"/>
    </location>
</feature>
<accession>A0ABV0T4R6</accession>
<gene>
    <name evidence="3" type="primary">VMP1_1</name>
    <name evidence="3" type="ORF">ILYODFUR_002175</name>
</gene>
<organism evidence="3 4">
    <name type="scientific">Ilyodon furcidens</name>
    <name type="common">goldbreast splitfin</name>
    <dbReference type="NCBI Taxonomy" id="33524"/>
    <lineage>
        <taxon>Eukaryota</taxon>
        <taxon>Metazoa</taxon>
        <taxon>Chordata</taxon>
        <taxon>Craniata</taxon>
        <taxon>Vertebrata</taxon>
        <taxon>Euteleostomi</taxon>
        <taxon>Actinopterygii</taxon>
        <taxon>Neopterygii</taxon>
        <taxon>Teleostei</taxon>
        <taxon>Neoteleostei</taxon>
        <taxon>Acanthomorphata</taxon>
        <taxon>Ovalentaria</taxon>
        <taxon>Atherinomorphae</taxon>
        <taxon>Cyprinodontiformes</taxon>
        <taxon>Goodeidae</taxon>
        <taxon>Ilyodon</taxon>
    </lineage>
</organism>
<dbReference type="GO" id="GO:0008233">
    <property type="term" value="F:peptidase activity"/>
    <property type="evidence" value="ECO:0007669"/>
    <property type="project" value="UniProtKB-KW"/>
</dbReference>
<dbReference type="GO" id="GO:0006508">
    <property type="term" value="P:proteolysis"/>
    <property type="evidence" value="ECO:0007669"/>
    <property type="project" value="UniProtKB-KW"/>
</dbReference>
<name>A0ABV0T4R6_9TELE</name>
<keyword evidence="2" id="KW-0812">Transmembrane</keyword>
<keyword evidence="3" id="KW-0645">Protease</keyword>
<feature type="transmembrane region" description="Helical" evidence="2">
    <location>
        <begin position="114"/>
        <end position="137"/>
    </location>
</feature>
<protein>
    <submittedName>
        <fullName evidence="3">Vacuolar membrane protease</fullName>
    </submittedName>
</protein>
<dbReference type="EMBL" id="JAHRIQ010023271">
    <property type="protein sequence ID" value="MEQ2227809.1"/>
    <property type="molecule type" value="Genomic_DNA"/>
</dbReference>
<comment type="caution">
    <text evidence="3">The sequence shown here is derived from an EMBL/GenBank/DDBJ whole genome shotgun (WGS) entry which is preliminary data.</text>
</comment>
<dbReference type="Proteomes" id="UP001482620">
    <property type="component" value="Unassembled WGS sequence"/>
</dbReference>
<evidence type="ECO:0000256" key="1">
    <source>
        <dbReference type="SAM" id="MobiDB-lite"/>
    </source>
</evidence>
<keyword evidence="2" id="KW-0472">Membrane</keyword>
<feature type="transmembrane region" description="Helical" evidence="2">
    <location>
        <begin position="77"/>
        <end position="94"/>
    </location>
</feature>
<evidence type="ECO:0000313" key="4">
    <source>
        <dbReference type="Proteomes" id="UP001482620"/>
    </source>
</evidence>
<keyword evidence="4" id="KW-1185">Reference proteome</keyword>
<feature type="compositionally biased region" description="Basic and acidic residues" evidence="1">
    <location>
        <begin position="29"/>
        <end position="38"/>
    </location>
</feature>
<keyword evidence="2" id="KW-1133">Transmembrane helix</keyword>
<feature type="region of interest" description="Disordered" evidence="1">
    <location>
        <begin position="1"/>
        <end position="38"/>
    </location>
</feature>
<sequence length="138" mass="16048">MAANGASCEQPQKRVGPKDKQNGKSTDLSLRERRQKDKEERLSLVLWRRPVVTLHYFLLETLIKLKECTLQLWQRRGTVFIFLLLCFLFSITYSTDGSHQTYVQYLEKKFLWCAYWVGLGILSSVGLGTGLHTFLLYL</sequence>
<proteinExistence type="predicted"/>
<reference evidence="3 4" key="1">
    <citation type="submission" date="2021-06" db="EMBL/GenBank/DDBJ databases">
        <authorList>
            <person name="Palmer J.M."/>
        </authorList>
    </citation>
    <scope>NUCLEOTIDE SEQUENCE [LARGE SCALE GENOMIC DNA]</scope>
    <source>
        <strain evidence="4">if_2019</strain>
        <tissue evidence="3">Muscle</tissue>
    </source>
</reference>
<evidence type="ECO:0000313" key="3">
    <source>
        <dbReference type="EMBL" id="MEQ2227809.1"/>
    </source>
</evidence>